<gene>
    <name evidence="1" type="ORF">OLC1_LOCUS19523</name>
</gene>
<keyword evidence="2" id="KW-1185">Reference proteome</keyword>
<name>A0AAV1E055_OLDCO</name>
<dbReference type="EMBL" id="OX459124">
    <property type="protein sequence ID" value="CAI9112303.1"/>
    <property type="molecule type" value="Genomic_DNA"/>
</dbReference>
<accession>A0AAV1E055</accession>
<protein>
    <submittedName>
        <fullName evidence="1">OLC1v1012740C1</fullName>
    </submittedName>
</protein>
<proteinExistence type="predicted"/>
<evidence type="ECO:0000313" key="2">
    <source>
        <dbReference type="Proteomes" id="UP001161247"/>
    </source>
</evidence>
<sequence length="70" mass="7835">MGRPQRGSRSTPHLVRLDHHPQILLGLPEMSGVLHARSTAVKLCKSGETPLRAFFLRALSPRDPPQEEEQ</sequence>
<dbReference type="Proteomes" id="UP001161247">
    <property type="component" value="Chromosome 7"/>
</dbReference>
<reference evidence="1" key="1">
    <citation type="submission" date="2023-03" db="EMBL/GenBank/DDBJ databases">
        <authorList>
            <person name="Julca I."/>
        </authorList>
    </citation>
    <scope>NUCLEOTIDE SEQUENCE</scope>
</reference>
<dbReference type="AlphaFoldDB" id="A0AAV1E055"/>
<evidence type="ECO:0000313" key="1">
    <source>
        <dbReference type="EMBL" id="CAI9112303.1"/>
    </source>
</evidence>
<organism evidence="1 2">
    <name type="scientific">Oldenlandia corymbosa var. corymbosa</name>
    <dbReference type="NCBI Taxonomy" id="529605"/>
    <lineage>
        <taxon>Eukaryota</taxon>
        <taxon>Viridiplantae</taxon>
        <taxon>Streptophyta</taxon>
        <taxon>Embryophyta</taxon>
        <taxon>Tracheophyta</taxon>
        <taxon>Spermatophyta</taxon>
        <taxon>Magnoliopsida</taxon>
        <taxon>eudicotyledons</taxon>
        <taxon>Gunneridae</taxon>
        <taxon>Pentapetalae</taxon>
        <taxon>asterids</taxon>
        <taxon>lamiids</taxon>
        <taxon>Gentianales</taxon>
        <taxon>Rubiaceae</taxon>
        <taxon>Rubioideae</taxon>
        <taxon>Spermacoceae</taxon>
        <taxon>Hedyotis-Oldenlandia complex</taxon>
        <taxon>Oldenlandia</taxon>
    </lineage>
</organism>